<evidence type="ECO:0000256" key="10">
    <source>
        <dbReference type="ARBA" id="ARBA00035120"/>
    </source>
</evidence>
<comment type="function">
    <text evidence="12">Fluoride-specific ion channel. Important for reducing fluoride concentration in the cell, thus reducing its toxicity.</text>
</comment>
<keyword evidence="12" id="KW-0479">Metal-binding</keyword>
<gene>
    <name evidence="12" type="primary">fluC</name>
    <name evidence="12" type="synonym">crcB</name>
    <name evidence="13" type="ORF">SAMN06296416_101624</name>
</gene>
<keyword evidence="5 12" id="KW-1133">Transmembrane helix</keyword>
<evidence type="ECO:0000256" key="1">
    <source>
        <dbReference type="ARBA" id="ARBA00004651"/>
    </source>
</evidence>
<evidence type="ECO:0000256" key="11">
    <source>
        <dbReference type="ARBA" id="ARBA00035585"/>
    </source>
</evidence>
<dbReference type="EMBL" id="OCND01000001">
    <property type="protein sequence ID" value="SOD51441.1"/>
    <property type="molecule type" value="Genomic_DNA"/>
</dbReference>
<organism evidence="13 14">
    <name type="scientific">Pseudoxanthomonas wuyuanensis</name>
    <dbReference type="NCBI Taxonomy" id="1073196"/>
    <lineage>
        <taxon>Bacteria</taxon>
        <taxon>Pseudomonadati</taxon>
        <taxon>Pseudomonadota</taxon>
        <taxon>Gammaproteobacteria</taxon>
        <taxon>Lysobacterales</taxon>
        <taxon>Lysobacteraceae</taxon>
        <taxon>Pseudoxanthomonas</taxon>
    </lineage>
</organism>
<comment type="activity regulation">
    <text evidence="12">Na(+) is not transported, but it plays an essential structural role and its presence is essential for fluoride channel function.</text>
</comment>
<dbReference type="Proteomes" id="UP000219374">
    <property type="component" value="Unassembled WGS sequence"/>
</dbReference>
<dbReference type="HAMAP" id="MF_00454">
    <property type="entry name" value="FluC"/>
    <property type="match status" value="1"/>
</dbReference>
<reference evidence="13 14" key="1">
    <citation type="submission" date="2017-09" db="EMBL/GenBank/DDBJ databases">
        <authorList>
            <person name="Ehlers B."/>
            <person name="Leendertz F.H."/>
        </authorList>
    </citation>
    <scope>NUCLEOTIDE SEQUENCE [LARGE SCALE GENOMIC DNA]</scope>
    <source>
        <strain evidence="13 14">CGMCC 1.10978</strain>
    </source>
</reference>
<dbReference type="RefSeq" id="WP_097120396.1">
    <property type="nucleotide sequence ID" value="NZ_OCND01000001.1"/>
</dbReference>
<sequence length="127" mass="12933">MSGLWLQWLMVAAGGAVGGALRYSVSGWFARRIGETFPWGTLIVNASGAGLLGALMGGLATGSPATDGLWLLLAVGAIGSYTTVSSLSLQTLLLLKDRQRPRALAYLGLSLFAGLGAGALGLWLGGL</sequence>
<evidence type="ECO:0000256" key="3">
    <source>
        <dbReference type="ARBA" id="ARBA00022519"/>
    </source>
</evidence>
<proteinExistence type="inferred from homology"/>
<feature type="binding site" evidence="12">
    <location>
        <position position="79"/>
    </location>
    <ligand>
        <name>Na(+)</name>
        <dbReference type="ChEBI" id="CHEBI:29101"/>
        <note>structural</note>
    </ligand>
</feature>
<feature type="transmembrane region" description="Helical" evidence="12">
    <location>
        <begin position="6"/>
        <end position="25"/>
    </location>
</feature>
<accession>A0A286CYF5</accession>
<keyword evidence="3" id="KW-0997">Cell inner membrane</keyword>
<evidence type="ECO:0000256" key="9">
    <source>
        <dbReference type="ARBA" id="ARBA00023303"/>
    </source>
</evidence>
<comment type="similarity">
    <text evidence="10 12">Belongs to the fluoride channel Fluc/FEX (TC 1.A.43) family.</text>
</comment>
<feature type="transmembrane region" description="Helical" evidence="12">
    <location>
        <begin position="104"/>
        <end position="124"/>
    </location>
</feature>
<feature type="binding site" evidence="12">
    <location>
        <position position="82"/>
    </location>
    <ligand>
        <name>Na(+)</name>
        <dbReference type="ChEBI" id="CHEBI:29101"/>
        <note>structural</note>
    </ligand>
</feature>
<dbReference type="AlphaFoldDB" id="A0A286CYF5"/>
<dbReference type="PANTHER" id="PTHR28259">
    <property type="entry name" value="FLUORIDE EXPORT PROTEIN 1-RELATED"/>
    <property type="match status" value="1"/>
</dbReference>
<evidence type="ECO:0000256" key="8">
    <source>
        <dbReference type="ARBA" id="ARBA00023136"/>
    </source>
</evidence>
<comment type="catalytic activity">
    <reaction evidence="11">
        <text>fluoride(in) = fluoride(out)</text>
        <dbReference type="Rhea" id="RHEA:76159"/>
        <dbReference type="ChEBI" id="CHEBI:17051"/>
    </reaction>
    <physiologicalReaction direction="left-to-right" evidence="11">
        <dbReference type="Rhea" id="RHEA:76160"/>
    </physiologicalReaction>
</comment>
<evidence type="ECO:0000256" key="7">
    <source>
        <dbReference type="ARBA" id="ARBA00023065"/>
    </source>
</evidence>
<evidence type="ECO:0000256" key="12">
    <source>
        <dbReference type="HAMAP-Rule" id="MF_00454"/>
    </source>
</evidence>
<dbReference type="InterPro" id="IPR003691">
    <property type="entry name" value="FluC"/>
</dbReference>
<name>A0A286CYF5_9GAMM</name>
<keyword evidence="6 12" id="KW-0915">Sodium</keyword>
<dbReference type="Pfam" id="PF02537">
    <property type="entry name" value="CRCB"/>
    <property type="match status" value="1"/>
</dbReference>
<dbReference type="PANTHER" id="PTHR28259:SF1">
    <property type="entry name" value="FLUORIDE EXPORT PROTEIN 1-RELATED"/>
    <property type="match status" value="1"/>
</dbReference>
<evidence type="ECO:0000313" key="13">
    <source>
        <dbReference type="EMBL" id="SOD51441.1"/>
    </source>
</evidence>
<protein>
    <recommendedName>
        <fullName evidence="12">Fluoride-specific ion channel FluC</fullName>
    </recommendedName>
</protein>
<evidence type="ECO:0000313" key="14">
    <source>
        <dbReference type="Proteomes" id="UP000219374"/>
    </source>
</evidence>
<evidence type="ECO:0000256" key="4">
    <source>
        <dbReference type="ARBA" id="ARBA00022692"/>
    </source>
</evidence>
<dbReference type="GO" id="GO:0005886">
    <property type="term" value="C:plasma membrane"/>
    <property type="evidence" value="ECO:0007669"/>
    <property type="project" value="UniProtKB-SubCell"/>
</dbReference>
<comment type="subcellular location">
    <subcellularLocation>
        <location evidence="1 12">Cell membrane</location>
        <topology evidence="1 12">Multi-pass membrane protein</topology>
    </subcellularLocation>
</comment>
<keyword evidence="8 12" id="KW-0472">Membrane</keyword>
<keyword evidence="14" id="KW-1185">Reference proteome</keyword>
<evidence type="ECO:0000256" key="6">
    <source>
        <dbReference type="ARBA" id="ARBA00023053"/>
    </source>
</evidence>
<dbReference type="GO" id="GO:0046872">
    <property type="term" value="F:metal ion binding"/>
    <property type="evidence" value="ECO:0007669"/>
    <property type="project" value="UniProtKB-KW"/>
</dbReference>
<keyword evidence="7 12" id="KW-0406">Ion transport</keyword>
<evidence type="ECO:0000256" key="2">
    <source>
        <dbReference type="ARBA" id="ARBA00022475"/>
    </source>
</evidence>
<feature type="transmembrane region" description="Helical" evidence="12">
    <location>
        <begin position="69"/>
        <end position="95"/>
    </location>
</feature>
<keyword evidence="9 12" id="KW-0407">Ion channel</keyword>
<evidence type="ECO:0000256" key="5">
    <source>
        <dbReference type="ARBA" id="ARBA00022989"/>
    </source>
</evidence>
<keyword evidence="2 12" id="KW-1003">Cell membrane</keyword>
<feature type="transmembrane region" description="Helical" evidence="12">
    <location>
        <begin position="37"/>
        <end position="57"/>
    </location>
</feature>
<dbReference type="GO" id="GO:0140114">
    <property type="term" value="P:cellular detoxification of fluoride"/>
    <property type="evidence" value="ECO:0007669"/>
    <property type="project" value="UniProtKB-UniRule"/>
</dbReference>
<dbReference type="GO" id="GO:0062054">
    <property type="term" value="F:fluoride channel activity"/>
    <property type="evidence" value="ECO:0007669"/>
    <property type="project" value="UniProtKB-UniRule"/>
</dbReference>
<keyword evidence="4 12" id="KW-0812">Transmembrane</keyword>
<keyword evidence="12" id="KW-0813">Transport</keyword>